<evidence type="ECO:0000313" key="3">
    <source>
        <dbReference type="Proteomes" id="UP001054252"/>
    </source>
</evidence>
<comment type="caution">
    <text evidence="2">The sequence shown here is derived from an EMBL/GenBank/DDBJ whole genome shotgun (WGS) entry which is preliminary data.</text>
</comment>
<gene>
    <name evidence="2" type="ORF">SLEP1_g51067</name>
</gene>
<reference evidence="2 3" key="1">
    <citation type="journal article" date="2021" name="Commun. Biol.">
        <title>The genome of Shorea leprosula (Dipterocarpaceae) highlights the ecological relevance of drought in aseasonal tropical rainforests.</title>
        <authorList>
            <person name="Ng K.K.S."/>
            <person name="Kobayashi M.J."/>
            <person name="Fawcett J.A."/>
            <person name="Hatakeyama M."/>
            <person name="Paape T."/>
            <person name="Ng C.H."/>
            <person name="Ang C.C."/>
            <person name="Tnah L.H."/>
            <person name="Lee C.T."/>
            <person name="Nishiyama T."/>
            <person name="Sese J."/>
            <person name="O'Brien M.J."/>
            <person name="Copetti D."/>
            <person name="Mohd Noor M.I."/>
            <person name="Ong R.C."/>
            <person name="Putra M."/>
            <person name="Sireger I.Z."/>
            <person name="Indrioko S."/>
            <person name="Kosugi Y."/>
            <person name="Izuno A."/>
            <person name="Isagi Y."/>
            <person name="Lee S.L."/>
            <person name="Shimizu K.K."/>
        </authorList>
    </citation>
    <scope>NUCLEOTIDE SEQUENCE [LARGE SCALE GENOMIC DNA]</scope>
    <source>
        <strain evidence="2">214</strain>
    </source>
</reference>
<organism evidence="2 3">
    <name type="scientific">Rubroshorea leprosula</name>
    <dbReference type="NCBI Taxonomy" id="152421"/>
    <lineage>
        <taxon>Eukaryota</taxon>
        <taxon>Viridiplantae</taxon>
        <taxon>Streptophyta</taxon>
        <taxon>Embryophyta</taxon>
        <taxon>Tracheophyta</taxon>
        <taxon>Spermatophyta</taxon>
        <taxon>Magnoliopsida</taxon>
        <taxon>eudicotyledons</taxon>
        <taxon>Gunneridae</taxon>
        <taxon>Pentapetalae</taxon>
        <taxon>rosids</taxon>
        <taxon>malvids</taxon>
        <taxon>Malvales</taxon>
        <taxon>Dipterocarpaceae</taxon>
        <taxon>Rubroshorea</taxon>
    </lineage>
</organism>
<keyword evidence="3" id="KW-1185">Reference proteome</keyword>
<feature type="compositionally biased region" description="Low complexity" evidence="1">
    <location>
        <begin position="116"/>
        <end position="127"/>
    </location>
</feature>
<feature type="region of interest" description="Disordered" evidence="1">
    <location>
        <begin position="84"/>
        <end position="160"/>
    </location>
</feature>
<evidence type="ECO:0000313" key="2">
    <source>
        <dbReference type="EMBL" id="GKV43815.1"/>
    </source>
</evidence>
<evidence type="ECO:0008006" key="4">
    <source>
        <dbReference type="Google" id="ProtNLM"/>
    </source>
</evidence>
<dbReference type="AlphaFoldDB" id="A0AAV5M2T2"/>
<protein>
    <recommendedName>
        <fullName evidence="4">HMA domain-containing protein</fullName>
    </recommendedName>
</protein>
<dbReference type="Proteomes" id="UP001054252">
    <property type="component" value="Unassembled WGS sequence"/>
</dbReference>
<proteinExistence type="predicted"/>
<feature type="compositionally biased region" description="Pro residues" evidence="1">
    <location>
        <begin position="128"/>
        <end position="144"/>
    </location>
</feature>
<evidence type="ECO:0000256" key="1">
    <source>
        <dbReference type="SAM" id="MobiDB-lite"/>
    </source>
</evidence>
<name>A0AAV5M2T2_9ROSI</name>
<sequence length="160" mass="17391">MQAGSSSNANMTCTLLVDTGNPGWLNSMVKVLKKLEGCVTHFSLDALHGIATISGKIDSKSILKVLNKVGGEHLLLERIDCGFHPPETRLQNNQPQPHPSYAAPTPHYLPPPPELLPKYNNNHHPSYNAPPPHHPPLPPPPAPPRNVKYSADDPAECSIM</sequence>
<accession>A0AAV5M2T2</accession>
<dbReference type="EMBL" id="BPVZ01000173">
    <property type="protein sequence ID" value="GKV43815.1"/>
    <property type="molecule type" value="Genomic_DNA"/>
</dbReference>